<organism evidence="1 2">
    <name type="scientific">Paramecium sonneborni</name>
    <dbReference type="NCBI Taxonomy" id="65129"/>
    <lineage>
        <taxon>Eukaryota</taxon>
        <taxon>Sar</taxon>
        <taxon>Alveolata</taxon>
        <taxon>Ciliophora</taxon>
        <taxon>Intramacronucleata</taxon>
        <taxon>Oligohymenophorea</taxon>
        <taxon>Peniculida</taxon>
        <taxon>Parameciidae</taxon>
        <taxon>Paramecium</taxon>
    </lineage>
</organism>
<gene>
    <name evidence="1" type="ORF">PSON_ATCC_30995.1.T1370152</name>
</gene>
<dbReference type="Proteomes" id="UP000692954">
    <property type="component" value="Unassembled WGS sequence"/>
</dbReference>
<dbReference type="AlphaFoldDB" id="A0A8S1R6M5"/>
<name>A0A8S1R6M5_9CILI</name>
<evidence type="ECO:0000313" key="1">
    <source>
        <dbReference type="EMBL" id="CAD8122330.1"/>
    </source>
</evidence>
<protein>
    <submittedName>
        <fullName evidence="1">Uncharacterized protein</fullName>
    </submittedName>
</protein>
<sequence>MFSSHIFFLCFIFFLEEKKQYLFVKLNFGFAQKYLHRSLMMLDFFKIVQGLQNIIFGFYQMHEISTYLQLQGTLQKKLNQQTPSAISFWLGFAN</sequence>
<comment type="caution">
    <text evidence="1">The sequence shown here is derived from an EMBL/GenBank/DDBJ whole genome shotgun (WGS) entry which is preliminary data.</text>
</comment>
<evidence type="ECO:0000313" key="2">
    <source>
        <dbReference type="Proteomes" id="UP000692954"/>
    </source>
</evidence>
<keyword evidence="2" id="KW-1185">Reference proteome</keyword>
<reference evidence="1" key="1">
    <citation type="submission" date="2021-01" db="EMBL/GenBank/DDBJ databases">
        <authorList>
            <consortium name="Genoscope - CEA"/>
            <person name="William W."/>
        </authorList>
    </citation>
    <scope>NUCLEOTIDE SEQUENCE</scope>
</reference>
<dbReference type="EMBL" id="CAJJDN010000137">
    <property type="protein sequence ID" value="CAD8122330.1"/>
    <property type="molecule type" value="Genomic_DNA"/>
</dbReference>
<proteinExistence type="predicted"/>
<accession>A0A8S1R6M5</accession>